<keyword evidence="2" id="KW-0472">Membrane</keyword>
<organism evidence="3 4">
    <name type="scientific">Alteraurantiacibacter buctensis</name>
    <dbReference type="NCBI Taxonomy" id="1503981"/>
    <lineage>
        <taxon>Bacteria</taxon>
        <taxon>Pseudomonadati</taxon>
        <taxon>Pseudomonadota</taxon>
        <taxon>Alphaproteobacteria</taxon>
        <taxon>Sphingomonadales</taxon>
        <taxon>Erythrobacteraceae</taxon>
        <taxon>Alteraurantiacibacter</taxon>
    </lineage>
</organism>
<gene>
    <name evidence="3" type="ORF">GRI99_17845</name>
</gene>
<accession>A0A844Z478</accession>
<sequence length="162" mass="18005">MKQFFRDISPRRAVKDFLEVWRGENRHRWLVLGVAVALTGSLLALFLPEGGRADPRPPEITWVTTFAESRTAADIIASNCANQRLKDALQARIEEREELRKDLYAALGRATFVDVDEMEAEARAEEERAAVEAAAARPDNLPEMATMTVEEYCAQATQGAAG</sequence>
<feature type="transmembrane region" description="Helical" evidence="2">
    <location>
        <begin position="29"/>
        <end position="47"/>
    </location>
</feature>
<dbReference type="EMBL" id="WTYV01000010">
    <property type="protein sequence ID" value="MXO73484.1"/>
    <property type="molecule type" value="Genomic_DNA"/>
</dbReference>
<dbReference type="OrthoDB" id="7391871at2"/>
<dbReference type="Proteomes" id="UP000466966">
    <property type="component" value="Unassembled WGS sequence"/>
</dbReference>
<keyword evidence="4" id="KW-1185">Reference proteome</keyword>
<dbReference type="AlphaFoldDB" id="A0A844Z478"/>
<protein>
    <submittedName>
        <fullName evidence="3">Uncharacterized protein</fullName>
    </submittedName>
</protein>
<name>A0A844Z478_9SPHN</name>
<dbReference type="RefSeq" id="WP_160773413.1">
    <property type="nucleotide sequence ID" value="NZ_WTYV01000010.1"/>
</dbReference>
<evidence type="ECO:0000313" key="4">
    <source>
        <dbReference type="Proteomes" id="UP000466966"/>
    </source>
</evidence>
<keyword evidence="2" id="KW-1133">Transmembrane helix</keyword>
<reference evidence="3 4" key="1">
    <citation type="submission" date="2019-12" db="EMBL/GenBank/DDBJ databases">
        <title>Genomic-based taxomic classification of the family Erythrobacteraceae.</title>
        <authorList>
            <person name="Xu L."/>
        </authorList>
    </citation>
    <scope>NUCLEOTIDE SEQUENCE [LARGE SCALE GENOMIC DNA]</scope>
    <source>
        <strain evidence="3 4">M0322</strain>
    </source>
</reference>
<proteinExistence type="predicted"/>
<keyword evidence="2" id="KW-0812">Transmembrane</keyword>
<feature type="coiled-coil region" evidence="1">
    <location>
        <begin position="82"/>
        <end position="137"/>
    </location>
</feature>
<evidence type="ECO:0000256" key="1">
    <source>
        <dbReference type="SAM" id="Coils"/>
    </source>
</evidence>
<evidence type="ECO:0000313" key="3">
    <source>
        <dbReference type="EMBL" id="MXO73484.1"/>
    </source>
</evidence>
<keyword evidence="1" id="KW-0175">Coiled coil</keyword>
<evidence type="ECO:0000256" key="2">
    <source>
        <dbReference type="SAM" id="Phobius"/>
    </source>
</evidence>
<comment type="caution">
    <text evidence="3">The sequence shown here is derived from an EMBL/GenBank/DDBJ whole genome shotgun (WGS) entry which is preliminary data.</text>
</comment>